<sequence length="48" mass="5678">MDENRDDGSRTSRRGRSRMRSRSRPDTAAAYTSVLPIDIRRRWNALDR</sequence>
<gene>
    <name evidence="2" type="ORF">MBEHAL_2177</name>
</gene>
<feature type="region of interest" description="Disordered" evidence="1">
    <location>
        <begin position="1"/>
        <end position="30"/>
    </location>
</feature>
<protein>
    <submittedName>
        <fullName evidence="2">Uncharacterized protein</fullName>
    </submittedName>
</protein>
<evidence type="ECO:0000256" key="1">
    <source>
        <dbReference type="SAM" id="MobiDB-lite"/>
    </source>
</evidence>
<comment type="caution">
    <text evidence="2">The sequence shown here is derived from an EMBL/GenBank/DDBJ whole genome shotgun (WGS) entry which is preliminary data.</text>
</comment>
<feature type="compositionally biased region" description="Basic and acidic residues" evidence="1">
    <location>
        <begin position="1"/>
        <end position="10"/>
    </location>
</feature>
<organism evidence="2 3">
    <name type="scientific">Halarchaeum acidiphilum MH1-52-1</name>
    <dbReference type="NCBI Taxonomy" id="1261545"/>
    <lineage>
        <taxon>Archaea</taxon>
        <taxon>Methanobacteriati</taxon>
        <taxon>Methanobacteriota</taxon>
        <taxon>Stenosarchaea group</taxon>
        <taxon>Halobacteria</taxon>
        <taxon>Halobacteriales</taxon>
        <taxon>Halobacteriaceae</taxon>
    </lineage>
</organism>
<dbReference type="EMBL" id="BATA01000066">
    <property type="protein sequence ID" value="GAD53417.1"/>
    <property type="molecule type" value="Genomic_DNA"/>
</dbReference>
<reference evidence="2 3" key="1">
    <citation type="submission" date="2013-09" db="EMBL/GenBank/DDBJ databases">
        <title>Whole genome sequencing of Halarchaeum acidiphilum strain MH1-52-1.</title>
        <authorList>
            <person name="Shimane Y."/>
            <person name="Minegishi H."/>
            <person name="Nishi S."/>
            <person name="Echigo A."/>
            <person name="Shuto A."/>
            <person name="Konishi M."/>
            <person name="Ito T."/>
            <person name="Ohkuma M."/>
            <person name="Ohta Y."/>
            <person name="Nagano Y."/>
            <person name="Tsubouchi T."/>
            <person name="Mori K."/>
            <person name="Usui K."/>
            <person name="Kamekura M."/>
            <person name="Usami R."/>
            <person name="Takaki Y."/>
            <person name="Hatada Y."/>
        </authorList>
    </citation>
    <scope>NUCLEOTIDE SEQUENCE [LARGE SCALE GENOMIC DNA]</scope>
    <source>
        <strain evidence="2 3">JCM 16109</strain>
    </source>
</reference>
<evidence type="ECO:0000313" key="3">
    <source>
        <dbReference type="Proteomes" id="UP000016986"/>
    </source>
</evidence>
<name>U2YXB2_9EURY</name>
<proteinExistence type="predicted"/>
<feature type="compositionally biased region" description="Basic residues" evidence="1">
    <location>
        <begin position="11"/>
        <end position="22"/>
    </location>
</feature>
<dbReference type="AlphaFoldDB" id="U2YXB2"/>
<accession>U2YXB2</accession>
<keyword evidence="3" id="KW-1185">Reference proteome</keyword>
<dbReference type="Proteomes" id="UP000016986">
    <property type="component" value="Unassembled WGS sequence"/>
</dbReference>
<evidence type="ECO:0000313" key="2">
    <source>
        <dbReference type="EMBL" id="GAD53417.1"/>
    </source>
</evidence>